<sequence length="603" mass="63563">MDCKKAVGKGMYPILAIVLLASTISVSLAKTVDASTTEVQITTTAKASGAYHAKSGKISLFKITGSKKKGKLVATGSTSNYFHNSFSISKKVTLKQKGKSIVYYYSSGLKKYVLATQVISGQPTATWIKIANAVGGTYHFKGTTTGFKLLGSTTGATANAKKNGSKTFAINTNASGFKKVVLISGTKATTYYRTKDGWYVPSTKLVAGLYVAPSKPTTKPSSSSSSVASRSSVAISSSHTSPVASSSSSVSYGKNDTETSVVDTSSTSSNSGVSSSTSINNDTQPSKDNSNASSDSSSPSSTNNAMVKIYVVPEDRGGVSITDDAYAYTVPVGSTFADWPAVDGYTPSSNNTPYTVTAEKGQYVYPTYTKDAAPSSSSSTSAAKTTVTVHYVDQSGTTIAPDTTIATTVGSNVTVTPLAIHPYSTTAKNQTIIAKDDPASNVQTYYYTYDTSQLSINEISTLVAANRTLFTEQFLQLVNADRASLGLQPVTLDESSNIQTYSDTRADEGFQNGLQHIRLDGSAISYTEDLAMDNPDASELFQGFRYNDDKGYIDASGVKHDTGAHWYALMGNSITKITVGLYYGNGLGYKDGVAPIAVAIIMK</sequence>
<name>A0A4P6YSY2_9LACO</name>
<dbReference type="Gene3D" id="3.40.33.10">
    <property type="entry name" value="CAP"/>
    <property type="match status" value="1"/>
</dbReference>
<dbReference type="InterPro" id="IPR035940">
    <property type="entry name" value="CAP_sf"/>
</dbReference>
<feature type="chain" id="PRO_5038796179" description="MucBP domain-containing protein" evidence="3">
    <location>
        <begin position="30"/>
        <end position="603"/>
    </location>
</feature>
<organism evidence="5 6">
    <name type="scientific">Periweissella cryptocerci</name>
    <dbReference type="NCBI Taxonomy" id="2506420"/>
    <lineage>
        <taxon>Bacteria</taxon>
        <taxon>Bacillati</taxon>
        <taxon>Bacillota</taxon>
        <taxon>Bacilli</taxon>
        <taxon>Lactobacillales</taxon>
        <taxon>Lactobacillaceae</taxon>
        <taxon>Periweissella</taxon>
    </lineage>
</organism>
<dbReference type="Proteomes" id="UP000292886">
    <property type="component" value="Chromosome"/>
</dbReference>
<evidence type="ECO:0000259" key="4">
    <source>
        <dbReference type="Pfam" id="PF06458"/>
    </source>
</evidence>
<evidence type="ECO:0000313" key="6">
    <source>
        <dbReference type="Proteomes" id="UP000292886"/>
    </source>
</evidence>
<feature type="compositionally biased region" description="Low complexity" evidence="2">
    <location>
        <begin position="258"/>
        <end position="302"/>
    </location>
</feature>
<feature type="compositionally biased region" description="Low complexity" evidence="2">
    <location>
        <begin position="233"/>
        <end position="251"/>
    </location>
</feature>
<feature type="domain" description="MucBP" evidence="4">
    <location>
        <begin position="386"/>
        <end position="447"/>
    </location>
</feature>
<gene>
    <name evidence="5" type="ORF">EQG49_04475</name>
</gene>
<feature type="region of interest" description="Disordered" evidence="2">
    <location>
        <begin position="233"/>
        <end position="302"/>
    </location>
</feature>
<dbReference type="RefSeq" id="WP_133362849.1">
    <property type="nucleotide sequence ID" value="NZ_CP037940.1"/>
</dbReference>
<keyword evidence="6" id="KW-1185">Reference proteome</keyword>
<evidence type="ECO:0000313" key="5">
    <source>
        <dbReference type="EMBL" id="QBO35770.1"/>
    </source>
</evidence>
<reference evidence="6" key="1">
    <citation type="submission" date="2019-03" db="EMBL/GenBank/DDBJ databases">
        <title>Weissella sp. 26KH-42 Genome sequencing.</title>
        <authorList>
            <person name="Heo J."/>
            <person name="Kim S.-J."/>
            <person name="Kim J.-S."/>
            <person name="Hong S.-B."/>
            <person name="Kwon S.-W."/>
        </authorList>
    </citation>
    <scope>NUCLEOTIDE SEQUENCE [LARGE SCALE GENOMIC DNA]</scope>
    <source>
        <strain evidence="6">26KH-42</strain>
    </source>
</reference>
<evidence type="ECO:0000256" key="1">
    <source>
        <dbReference type="ARBA" id="ARBA00022737"/>
    </source>
</evidence>
<dbReference type="InterPro" id="IPR009459">
    <property type="entry name" value="MucBP_dom"/>
</dbReference>
<keyword evidence="3" id="KW-0732">Signal</keyword>
<proteinExistence type="predicted"/>
<feature type="signal peptide" evidence="3">
    <location>
        <begin position="1"/>
        <end position="29"/>
    </location>
</feature>
<dbReference type="Pfam" id="PF06458">
    <property type="entry name" value="MucBP"/>
    <property type="match status" value="1"/>
</dbReference>
<evidence type="ECO:0000256" key="3">
    <source>
        <dbReference type="SAM" id="SignalP"/>
    </source>
</evidence>
<dbReference type="EMBL" id="CP037940">
    <property type="protein sequence ID" value="QBO35770.1"/>
    <property type="molecule type" value="Genomic_DNA"/>
</dbReference>
<protein>
    <recommendedName>
        <fullName evidence="4">MucBP domain-containing protein</fullName>
    </recommendedName>
</protein>
<dbReference type="AlphaFoldDB" id="A0A4P6YSY2"/>
<dbReference type="KEGG" id="wei:EQG49_04475"/>
<keyword evidence="1" id="KW-0677">Repeat</keyword>
<accession>A0A4P6YSY2</accession>
<evidence type="ECO:0000256" key="2">
    <source>
        <dbReference type="SAM" id="MobiDB-lite"/>
    </source>
</evidence>